<evidence type="ECO:0000313" key="2">
    <source>
        <dbReference type="EMBL" id="RYO70410.1"/>
    </source>
</evidence>
<feature type="domain" description="BTB" evidence="1">
    <location>
        <begin position="25"/>
        <end position="95"/>
    </location>
</feature>
<proteinExistence type="predicted"/>
<dbReference type="SUPFAM" id="SSF54695">
    <property type="entry name" value="POZ domain"/>
    <property type="match status" value="1"/>
</dbReference>
<reference evidence="3" key="1">
    <citation type="journal article" date="2019" name="bioRxiv">
        <title>Genomics, evolutionary history and diagnostics of the Alternaria alternata species group including apple and Asian pear pathotypes.</title>
        <authorList>
            <person name="Armitage A.D."/>
            <person name="Cockerton H.M."/>
            <person name="Sreenivasaprasad S."/>
            <person name="Woodhall J.W."/>
            <person name="Lane C.R."/>
            <person name="Harrison R.J."/>
            <person name="Clarkson J.P."/>
        </authorList>
    </citation>
    <scope>NUCLEOTIDE SEQUENCE [LARGE SCALE GENOMIC DNA]</scope>
    <source>
        <strain evidence="3">RGR 97.0016</strain>
    </source>
</reference>
<dbReference type="AlphaFoldDB" id="A0A4Q4SID0"/>
<dbReference type="Pfam" id="PF00651">
    <property type="entry name" value="BTB"/>
    <property type="match status" value="1"/>
</dbReference>
<dbReference type="SMART" id="SM00225">
    <property type="entry name" value="BTB"/>
    <property type="match status" value="1"/>
</dbReference>
<dbReference type="CDD" id="cd18186">
    <property type="entry name" value="BTB_POZ_ZBTB_KLHL-like"/>
    <property type="match status" value="1"/>
</dbReference>
<dbReference type="InterPro" id="IPR000210">
    <property type="entry name" value="BTB/POZ_dom"/>
</dbReference>
<dbReference type="PANTHER" id="PTHR24413">
    <property type="entry name" value="SPECKLE-TYPE POZ PROTEIN"/>
    <property type="match status" value="1"/>
</dbReference>
<dbReference type="PROSITE" id="PS50097">
    <property type="entry name" value="BTB"/>
    <property type="match status" value="1"/>
</dbReference>
<comment type="caution">
    <text evidence="2">The sequence shown here is derived from an EMBL/GenBank/DDBJ whole genome shotgun (WGS) entry which is preliminary data.</text>
</comment>
<organism evidence="2 3">
    <name type="scientific">Alternaria arborescens</name>
    <dbReference type="NCBI Taxonomy" id="156630"/>
    <lineage>
        <taxon>Eukaryota</taxon>
        <taxon>Fungi</taxon>
        <taxon>Dikarya</taxon>
        <taxon>Ascomycota</taxon>
        <taxon>Pezizomycotina</taxon>
        <taxon>Dothideomycetes</taxon>
        <taxon>Pleosporomycetidae</taxon>
        <taxon>Pleosporales</taxon>
        <taxon>Pleosporineae</taxon>
        <taxon>Pleosporaceae</taxon>
        <taxon>Alternaria</taxon>
        <taxon>Alternaria sect. Alternaria</taxon>
    </lineage>
</organism>
<dbReference type="InterPro" id="IPR011333">
    <property type="entry name" value="SKP1/BTB/POZ_sf"/>
</dbReference>
<dbReference type="Gene3D" id="3.30.710.10">
    <property type="entry name" value="Potassium Channel Kv1.1, Chain A"/>
    <property type="match status" value="1"/>
</dbReference>
<gene>
    <name evidence="2" type="ORF">AA0113_g3262</name>
</gene>
<dbReference type="Proteomes" id="UP000293823">
    <property type="component" value="Unassembled WGS sequence"/>
</dbReference>
<evidence type="ECO:0000259" key="1">
    <source>
        <dbReference type="PROSITE" id="PS50097"/>
    </source>
</evidence>
<sequence length="289" mass="32338">MDSSSNTHKRPRFDFEKYSNSKVLSDVTIRYGASGEFKFEAHRLLLSAQSRWFEAAFTGGFAESHAREIILIGDDPDALKTMLGFVYVPQICRPAELLHGATDTINHFLGLYRVGDKYQFPAFLVPVASKLKRQMRLWLGRSRGPLGKDCVAQSEFCGFIRDIYELVGFEHQPSHPLVQILLGIATERGLASVLNNIEGNQPLIVMASKKVAEYGRDIFLHLMDKTGVSKANDNGKVVTTELCIGVVLECPPCSDISWKVIWDDEESLDEEGECTICGLGLQYWKKGDE</sequence>
<accession>A0A4Q4SID0</accession>
<dbReference type="OrthoDB" id="6359816at2759"/>
<name>A0A4Q4SID0_9PLEO</name>
<dbReference type="EMBL" id="PEJP01000010">
    <property type="protein sequence ID" value="RYO70410.1"/>
    <property type="molecule type" value="Genomic_DNA"/>
</dbReference>
<protein>
    <recommendedName>
        <fullName evidence="1">BTB domain-containing protein</fullName>
    </recommendedName>
</protein>
<keyword evidence="3" id="KW-1185">Reference proteome</keyword>
<evidence type="ECO:0000313" key="3">
    <source>
        <dbReference type="Proteomes" id="UP000293823"/>
    </source>
</evidence>